<dbReference type="OrthoDB" id="8900331at2"/>
<feature type="signal peptide" evidence="2">
    <location>
        <begin position="1"/>
        <end position="25"/>
    </location>
</feature>
<feature type="region of interest" description="Disordered" evidence="1">
    <location>
        <begin position="136"/>
        <end position="170"/>
    </location>
</feature>
<protein>
    <recommendedName>
        <fullName evidence="5">DUF4402 domain-containing protein</fullName>
    </recommendedName>
</protein>
<evidence type="ECO:0008006" key="5">
    <source>
        <dbReference type="Google" id="ProtNLM"/>
    </source>
</evidence>
<dbReference type="Proteomes" id="UP000305760">
    <property type="component" value="Unassembled WGS sequence"/>
</dbReference>
<keyword evidence="2" id="KW-0732">Signal</keyword>
<dbReference type="AlphaFoldDB" id="A0A5C4RWM5"/>
<feature type="chain" id="PRO_5022913080" description="DUF4402 domain-containing protein" evidence="2">
    <location>
        <begin position="26"/>
        <end position="213"/>
    </location>
</feature>
<gene>
    <name evidence="3" type="ORF">E1B00_05415</name>
</gene>
<comment type="caution">
    <text evidence="3">The sequence shown here is derived from an EMBL/GenBank/DDBJ whole genome shotgun (WGS) entry which is preliminary data.</text>
</comment>
<accession>A0A5C4RWM5</accession>
<dbReference type="EMBL" id="SMDR01000001">
    <property type="protein sequence ID" value="TNJ35201.1"/>
    <property type="molecule type" value="Genomic_DNA"/>
</dbReference>
<evidence type="ECO:0000256" key="1">
    <source>
        <dbReference type="SAM" id="MobiDB-lite"/>
    </source>
</evidence>
<evidence type="ECO:0000313" key="3">
    <source>
        <dbReference type="EMBL" id="TNJ35201.1"/>
    </source>
</evidence>
<name>A0A5C4RWM5_9GAMM</name>
<proteinExistence type="predicted"/>
<reference evidence="3 4" key="1">
    <citation type="submission" date="2019-03" db="EMBL/GenBank/DDBJ databases">
        <title>Arenimonas daejeonensis sp. nov., isolated from compost.</title>
        <authorList>
            <person name="Jeon C.O."/>
        </authorList>
    </citation>
    <scope>NUCLEOTIDE SEQUENCE [LARGE SCALE GENOMIC DNA]</scope>
    <source>
        <strain evidence="3 4">R29</strain>
    </source>
</reference>
<dbReference type="RefSeq" id="WP_139446406.1">
    <property type="nucleotide sequence ID" value="NZ_SMDR01000001.1"/>
</dbReference>
<feature type="compositionally biased region" description="Polar residues" evidence="1">
    <location>
        <begin position="136"/>
        <end position="154"/>
    </location>
</feature>
<evidence type="ECO:0000313" key="4">
    <source>
        <dbReference type="Proteomes" id="UP000305760"/>
    </source>
</evidence>
<keyword evidence="4" id="KW-1185">Reference proteome</keyword>
<organism evidence="3 4">
    <name type="scientific">Arenimonas terrae</name>
    <dbReference type="NCBI Taxonomy" id="2546226"/>
    <lineage>
        <taxon>Bacteria</taxon>
        <taxon>Pseudomonadati</taxon>
        <taxon>Pseudomonadota</taxon>
        <taxon>Gammaproteobacteria</taxon>
        <taxon>Lysobacterales</taxon>
        <taxon>Lysobacteraceae</taxon>
        <taxon>Arenimonas</taxon>
    </lineage>
</organism>
<evidence type="ECO:0000256" key="2">
    <source>
        <dbReference type="SAM" id="SignalP"/>
    </source>
</evidence>
<sequence>MTHAWKTAGGLLLLASALFPAGVDAYTVGISAGTRMVYLRVGTGAMNGGNGSYNGGGTPGNLATINNVSVTVAANAVGNGVDQTMTGDGNTVSQWDNFQFCDPGEIYIGAFFRRPTGGGGNNNATVTATYPPNLTNASGDTIPMSQISWTSSGNGDTGGQPFPSGSFTGSGQTIAMFGRNEFNESCHQFRYGNDLLVGAGTYTNQVTYTITAP</sequence>